<dbReference type="PANTHER" id="PTHR11799:SF12">
    <property type="entry name" value="PARAOXONASE-RELATED"/>
    <property type="match status" value="1"/>
</dbReference>
<name>A0A0L0EX05_9GAMM</name>
<dbReference type="PATRIC" id="fig|43658.6.peg.4902"/>
<organism evidence="3 4">
    <name type="scientific">Pseudoalteromonas rubra</name>
    <dbReference type="NCBI Taxonomy" id="43658"/>
    <lineage>
        <taxon>Bacteria</taxon>
        <taxon>Pseudomonadati</taxon>
        <taxon>Pseudomonadota</taxon>
        <taxon>Gammaproteobacteria</taxon>
        <taxon>Alteromonadales</taxon>
        <taxon>Pseudoalteromonadaceae</taxon>
        <taxon>Pseudoalteromonas</taxon>
    </lineage>
</organism>
<dbReference type="PANTHER" id="PTHR11799">
    <property type="entry name" value="PARAOXONASE"/>
    <property type="match status" value="1"/>
</dbReference>
<feature type="signal peptide" evidence="1">
    <location>
        <begin position="1"/>
        <end position="20"/>
    </location>
</feature>
<proteinExistence type="predicted"/>
<gene>
    <name evidence="3" type="ORF">AC626_01675</name>
</gene>
<sequence length="357" mass="38813">MLKKCLIGIAVLILPPAVFVMDTVIDSGAYKTIEPHFAGTCTTVEGVVGAEDITIDPTNGLAFVSAHDRRNWTKGGGIYTYQTGSYSKPMLMSHDLGDTFYPHGVSLWKNPHGADRLFVVNHPPSAPGSEQRSDSEVIIFDIIDGALKRAKTLKTDLPYSLNDVAAINSDSFYATIDRGSLTRFGRLLESFGRLARGGIAYGSNGSITKLTGDLIYPNGIQVSRDSSKVYVSESTGERLLTYARDKQTGTLQLIDEMTIDSGLDNLEWDSEGNLWVAGHPQMLKYLEHSKNHANLSASQVLRINVNEGMSVDEIYLNKGEAISGSSVGAPYEDHLLIGSVYEPFILDCTLGQSVKAQ</sequence>
<comment type="caution">
    <text evidence="3">The sequence shown here is derived from an EMBL/GenBank/DDBJ whole genome shotgun (WGS) entry which is preliminary data.</text>
</comment>
<dbReference type="Pfam" id="PF08450">
    <property type="entry name" value="SGL"/>
    <property type="match status" value="1"/>
</dbReference>
<evidence type="ECO:0000313" key="4">
    <source>
        <dbReference type="Proteomes" id="UP000036850"/>
    </source>
</evidence>
<evidence type="ECO:0000313" key="3">
    <source>
        <dbReference type="EMBL" id="KNC68966.1"/>
    </source>
</evidence>
<dbReference type="Proteomes" id="UP000036850">
    <property type="component" value="Unassembled WGS sequence"/>
</dbReference>
<dbReference type="OrthoDB" id="1158171at2"/>
<accession>A0A0L0EX05</accession>
<evidence type="ECO:0000259" key="2">
    <source>
        <dbReference type="Pfam" id="PF08450"/>
    </source>
</evidence>
<dbReference type="InterPro" id="IPR011042">
    <property type="entry name" value="6-blade_b-propeller_TolB-like"/>
</dbReference>
<dbReference type="Gene3D" id="2.120.10.30">
    <property type="entry name" value="TolB, C-terminal domain"/>
    <property type="match status" value="1"/>
</dbReference>
<evidence type="ECO:0000256" key="1">
    <source>
        <dbReference type="SAM" id="SignalP"/>
    </source>
</evidence>
<dbReference type="EMBL" id="LFZX01000006">
    <property type="protein sequence ID" value="KNC68966.1"/>
    <property type="molecule type" value="Genomic_DNA"/>
</dbReference>
<dbReference type="AlphaFoldDB" id="A0A0L0EX05"/>
<feature type="chain" id="PRO_5005538481" description="SMP-30/Gluconolactonase/LRE-like region domain-containing protein" evidence="1">
    <location>
        <begin position="21"/>
        <end position="357"/>
    </location>
</feature>
<reference evidence="4" key="1">
    <citation type="submission" date="2015-07" db="EMBL/GenBank/DDBJ databases">
        <title>Draft genome sequence of a Pseudoalteromonas rubra strain, OCN096, isolated from Kaneohe Bay, Oahu, Hawaii.</title>
        <authorList>
            <person name="Beurmann S."/>
            <person name="Ushijima B."/>
            <person name="Belcaid M."/>
            <person name="Callahan S.M."/>
            <person name="Aeby G.S."/>
        </authorList>
    </citation>
    <scope>NUCLEOTIDE SEQUENCE [LARGE SCALE GENOMIC DNA]</scope>
    <source>
        <strain evidence="4">OCN096</strain>
    </source>
</reference>
<feature type="domain" description="SMP-30/Gluconolactonase/LRE-like region" evidence="2">
    <location>
        <begin position="135"/>
        <end position="278"/>
    </location>
</feature>
<keyword evidence="1" id="KW-0732">Signal</keyword>
<protein>
    <recommendedName>
        <fullName evidence="2">SMP-30/Gluconolactonase/LRE-like region domain-containing protein</fullName>
    </recommendedName>
</protein>
<dbReference type="SUPFAM" id="SSF63829">
    <property type="entry name" value="Calcium-dependent phosphotriesterase"/>
    <property type="match status" value="1"/>
</dbReference>
<dbReference type="InterPro" id="IPR051288">
    <property type="entry name" value="Serum_paraoxonase/arylesterase"/>
</dbReference>
<dbReference type="InterPro" id="IPR013658">
    <property type="entry name" value="SGL"/>
</dbReference>